<name>A0A075MN35_9ARCH</name>
<dbReference type="EMBL" id="CP007174">
    <property type="protein sequence ID" value="AIF82560.1"/>
    <property type="molecule type" value="Genomic_DNA"/>
</dbReference>
<dbReference type="HOGENOM" id="CLU_1222474_0_0_2"/>
<dbReference type="KEGG" id="nev:NTE_00479"/>
<sequence>MQRLHLLSALAGAVLFFIAFAVVVYLPSSSSLPSYSQKDYEIKVESTSDSDKGFYGVNEGAIITSKVTLENSGRKPLADVQIKYMSTVRCEQHIQLDDNDVPDSLRSDLTKAIRYDEEGGSELVSSFIQEHKNQIDGIGLVYPEDERGGNGEPDLFFYKIVEKERLIDRETIKAINPAERISLSPPSGAQYVVVDANYPGVSGMAAKIQGAPGAQEVLADAAKDCL</sequence>
<keyword evidence="2" id="KW-1185">Reference proteome</keyword>
<organism evidence="1 2">
    <name type="scientific">Candidatus Nitrososphaera evergladensis SR1</name>
    <dbReference type="NCBI Taxonomy" id="1459636"/>
    <lineage>
        <taxon>Archaea</taxon>
        <taxon>Nitrososphaerota</taxon>
        <taxon>Nitrososphaeria</taxon>
        <taxon>Nitrososphaerales</taxon>
        <taxon>Nitrososphaeraceae</taxon>
        <taxon>Nitrososphaera</taxon>
    </lineage>
</organism>
<evidence type="ECO:0000313" key="2">
    <source>
        <dbReference type="Proteomes" id="UP000028194"/>
    </source>
</evidence>
<accession>A0A075MN35</accession>
<protein>
    <submittedName>
        <fullName evidence="1">Uncharacterized protein</fullName>
    </submittedName>
</protein>
<gene>
    <name evidence="1" type="ORF">NTE_00479</name>
</gene>
<dbReference type="AlphaFoldDB" id="A0A075MN35"/>
<evidence type="ECO:0000313" key="1">
    <source>
        <dbReference type="EMBL" id="AIF82560.1"/>
    </source>
</evidence>
<proteinExistence type="predicted"/>
<dbReference type="Proteomes" id="UP000028194">
    <property type="component" value="Chromosome"/>
</dbReference>
<reference evidence="1 2" key="1">
    <citation type="journal article" date="2014" name="PLoS ONE">
        <title>Genome Sequence of Candidatus Nitrososphaera evergladensis from Group I.1b Enriched from Everglades Soil Reveals Novel Genomic Features of the Ammonia-Oxidizing Archaea.</title>
        <authorList>
            <person name="Zhalnina K.V."/>
            <person name="Dias R."/>
            <person name="Leonard M.T."/>
            <person name="Dorr de Quadros P."/>
            <person name="Camargo F.A."/>
            <person name="Drew J.C."/>
            <person name="Farmerie W.G."/>
            <person name="Daroub S.H."/>
            <person name="Triplett E.W."/>
        </authorList>
    </citation>
    <scope>NUCLEOTIDE SEQUENCE [LARGE SCALE GENOMIC DNA]</scope>
    <source>
        <strain evidence="1 2">SR1</strain>
    </source>
</reference>